<keyword evidence="2" id="KW-1185">Reference proteome</keyword>
<dbReference type="SUPFAM" id="SSF52091">
    <property type="entry name" value="SpoIIaa-like"/>
    <property type="match status" value="1"/>
</dbReference>
<protein>
    <recommendedName>
        <fullName evidence="3">STAS/SEC14 domain-containing protein</fullName>
    </recommendedName>
</protein>
<dbReference type="AlphaFoldDB" id="A0A220VFB6"/>
<evidence type="ECO:0000313" key="2">
    <source>
        <dbReference type="Proteomes" id="UP000242175"/>
    </source>
</evidence>
<proteinExistence type="predicted"/>
<evidence type="ECO:0000313" key="1">
    <source>
        <dbReference type="EMBL" id="ASK79108.1"/>
    </source>
</evidence>
<name>A0A220VFB6_9GAMM</name>
<organism evidence="1 2">
    <name type="scientific">Paraphotobacterium marinum</name>
    <dbReference type="NCBI Taxonomy" id="1755811"/>
    <lineage>
        <taxon>Bacteria</taxon>
        <taxon>Pseudomonadati</taxon>
        <taxon>Pseudomonadota</taxon>
        <taxon>Gammaproteobacteria</taxon>
        <taxon>Vibrionales</taxon>
        <taxon>Vibrionaceae</taxon>
        <taxon>Paraphotobacterium</taxon>
    </lineage>
</organism>
<dbReference type="InterPro" id="IPR038396">
    <property type="entry name" value="SpoIIAA-like_sf"/>
</dbReference>
<dbReference type="OrthoDB" id="3428673at2"/>
<dbReference type="Proteomes" id="UP000242175">
    <property type="component" value="Chromosome small"/>
</dbReference>
<dbReference type="RefSeq" id="WP_089074016.1">
    <property type="nucleotide sequence ID" value="NZ_CBCSAM010000002.1"/>
</dbReference>
<dbReference type="Gene3D" id="3.40.50.10600">
    <property type="entry name" value="SpoIIaa-like domains"/>
    <property type="match status" value="1"/>
</dbReference>
<sequence>MEFIELDFPNVLAFKKSKQFKINELEILLKEAHNKVRHFGTIDIYEELNAKDESDSFPWFEHFNYLWQVGLSNIEKVVIIADEKSLSKIKSSHNNFFSRINIKFYSFDEKKQALHFLKK</sequence>
<reference evidence="1 2" key="1">
    <citation type="journal article" date="2016" name="Int. J. Syst. Evol. Microbiol.">
        <title>Paraphotobacterium marinum gen. nov., sp. nov., a member of the family Vibrionaceae, isolated from surface seawater.</title>
        <authorList>
            <person name="Huang Z."/>
            <person name="Dong C."/>
            <person name="Shao Z."/>
        </authorList>
    </citation>
    <scope>NUCLEOTIDE SEQUENCE [LARGE SCALE GENOMIC DNA]</scope>
    <source>
        <strain evidence="1 2">NSCS20N07D</strain>
    </source>
</reference>
<accession>A0A220VFB6</accession>
<dbReference type="Pfam" id="PF11964">
    <property type="entry name" value="SpoIIAA-like"/>
    <property type="match status" value="1"/>
</dbReference>
<dbReference type="EMBL" id="CP022356">
    <property type="protein sequence ID" value="ASK79108.1"/>
    <property type="molecule type" value="Genomic_DNA"/>
</dbReference>
<gene>
    <name evidence="1" type="ORF">CF386_08540</name>
</gene>
<dbReference type="InterPro" id="IPR036513">
    <property type="entry name" value="STAS_dom_sf"/>
</dbReference>
<dbReference type="InterPro" id="IPR021866">
    <property type="entry name" value="SpoIIAA-like"/>
</dbReference>
<dbReference type="KEGG" id="pmai:CF386_08540"/>
<evidence type="ECO:0008006" key="3">
    <source>
        <dbReference type="Google" id="ProtNLM"/>
    </source>
</evidence>